<dbReference type="PIRSF" id="PIRSF000126">
    <property type="entry name" value="11-beta-HSD1"/>
    <property type="match status" value="1"/>
</dbReference>
<evidence type="ECO:0000256" key="3">
    <source>
        <dbReference type="RuleBase" id="RU000363"/>
    </source>
</evidence>
<dbReference type="InterPro" id="IPR020904">
    <property type="entry name" value="Sc_DH/Rdtase_CS"/>
</dbReference>
<dbReference type="PANTHER" id="PTHR44196:SF1">
    <property type="entry name" value="DEHYDROGENASE_REDUCTASE SDR FAMILY MEMBER 7B"/>
    <property type="match status" value="1"/>
</dbReference>
<keyword evidence="2" id="KW-0560">Oxidoreductase</keyword>
<evidence type="ECO:0000313" key="4">
    <source>
        <dbReference type="EMBL" id="AFD05429.1"/>
    </source>
</evidence>
<evidence type="ECO:0000256" key="1">
    <source>
        <dbReference type="ARBA" id="ARBA00006484"/>
    </source>
</evidence>
<dbReference type="RefSeq" id="WP_014678657.1">
    <property type="nucleotide sequence ID" value="NC_017770.1"/>
</dbReference>
<protein>
    <recommendedName>
        <fullName evidence="6">Short-chain dehydrogenase</fullName>
    </recommendedName>
</protein>
<name>H8KSW9_SOLCM</name>
<dbReference type="HOGENOM" id="CLU_010194_2_1_10"/>
<dbReference type="InterPro" id="IPR002347">
    <property type="entry name" value="SDR_fam"/>
</dbReference>
<dbReference type="eggNOG" id="COG0300">
    <property type="taxonomic scope" value="Bacteria"/>
</dbReference>
<dbReference type="PRINTS" id="PR00081">
    <property type="entry name" value="GDHRDH"/>
</dbReference>
<organism evidence="4 5">
    <name type="scientific">Solitalea canadensis (strain ATCC 29591 / DSM 3403 / JCM 21819 / LMG 8368 / NBRC 15130 / NCIMB 12057 / USAM 9D)</name>
    <name type="common">Flexibacter canadensis</name>
    <dbReference type="NCBI Taxonomy" id="929556"/>
    <lineage>
        <taxon>Bacteria</taxon>
        <taxon>Pseudomonadati</taxon>
        <taxon>Bacteroidota</taxon>
        <taxon>Sphingobacteriia</taxon>
        <taxon>Sphingobacteriales</taxon>
        <taxon>Sphingobacteriaceae</taxon>
        <taxon>Solitalea</taxon>
    </lineage>
</organism>
<dbReference type="EMBL" id="CP003349">
    <property type="protein sequence ID" value="AFD05429.1"/>
    <property type="molecule type" value="Genomic_DNA"/>
</dbReference>
<dbReference type="PANTHER" id="PTHR44196">
    <property type="entry name" value="DEHYDROGENASE/REDUCTASE SDR FAMILY MEMBER 7B"/>
    <property type="match status" value="1"/>
</dbReference>
<evidence type="ECO:0008006" key="6">
    <source>
        <dbReference type="Google" id="ProtNLM"/>
    </source>
</evidence>
<dbReference type="Gene3D" id="3.40.50.720">
    <property type="entry name" value="NAD(P)-binding Rossmann-like Domain"/>
    <property type="match status" value="1"/>
</dbReference>
<dbReference type="AlphaFoldDB" id="H8KSW9"/>
<accession>H8KSW9</accession>
<dbReference type="GO" id="GO:0016020">
    <property type="term" value="C:membrane"/>
    <property type="evidence" value="ECO:0007669"/>
    <property type="project" value="TreeGrafter"/>
</dbReference>
<dbReference type="Proteomes" id="UP000007590">
    <property type="component" value="Chromosome"/>
</dbReference>
<keyword evidence="5" id="KW-1185">Reference proteome</keyword>
<sequence>MKTTNYVLITGGSSGLGKELALQCAAKGFNIILIALPGSNAYSLAKHIRIEFDIEVHVFEFDLTNKTILAEKLDFILENFEISFLINNAGIGGTVSISESSFEALDNIIQLNIRSMTFITRRLLPHLIKHNKSYIMNISSMAAFTPIAYKTVYPASKAFVSSFSLGLREELQGSGLSVSVVYPGPIMTNSNVSGRIMKQGFMARLGLLPTQEIARIALNKTLNGHAVIIPGLWNSISYNLMKMLPLETKLKIVSREVRKEVELSF</sequence>
<reference evidence="4" key="1">
    <citation type="submission" date="2012-02" db="EMBL/GenBank/DDBJ databases">
        <title>The complete genome of Solitalea canadensis DSM 3403.</title>
        <authorList>
            <consortium name="US DOE Joint Genome Institute (JGI-PGF)"/>
            <person name="Lucas S."/>
            <person name="Copeland A."/>
            <person name="Lapidus A."/>
            <person name="Glavina del Rio T."/>
            <person name="Dalin E."/>
            <person name="Tice H."/>
            <person name="Bruce D."/>
            <person name="Goodwin L."/>
            <person name="Pitluck S."/>
            <person name="Peters L."/>
            <person name="Ovchinnikova G."/>
            <person name="Lu M."/>
            <person name="Kyrpides N."/>
            <person name="Mavromatis K."/>
            <person name="Ivanova N."/>
            <person name="Brettin T."/>
            <person name="Detter J.C."/>
            <person name="Han C."/>
            <person name="Larimer F."/>
            <person name="Land M."/>
            <person name="Hauser L."/>
            <person name="Markowitz V."/>
            <person name="Cheng J.-F."/>
            <person name="Hugenholtz P."/>
            <person name="Woyke T."/>
            <person name="Wu D."/>
            <person name="Spring S."/>
            <person name="Schroeder M."/>
            <person name="Kopitz M."/>
            <person name="Brambilla E."/>
            <person name="Klenk H.-P."/>
            <person name="Eisen J.A."/>
        </authorList>
    </citation>
    <scope>NUCLEOTIDE SEQUENCE</scope>
    <source>
        <strain evidence="4">DSM 3403</strain>
    </source>
</reference>
<dbReference type="SUPFAM" id="SSF51735">
    <property type="entry name" value="NAD(P)-binding Rossmann-fold domains"/>
    <property type="match status" value="1"/>
</dbReference>
<gene>
    <name evidence="4" type="ordered locus">Solca_0285</name>
</gene>
<dbReference type="InterPro" id="IPR036291">
    <property type="entry name" value="NAD(P)-bd_dom_sf"/>
</dbReference>
<dbReference type="OrthoDB" id="9808814at2"/>
<evidence type="ECO:0000313" key="5">
    <source>
        <dbReference type="Proteomes" id="UP000007590"/>
    </source>
</evidence>
<dbReference type="Pfam" id="PF00106">
    <property type="entry name" value="adh_short"/>
    <property type="match status" value="1"/>
</dbReference>
<dbReference type="PROSITE" id="PS00061">
    <property type="entry name" value="ADH_SHORT"/>
    <property type="match status" value="1"/>
</dbReference>
<comment type="similarity">
    <text evidence="1 3">Belongs to the short-chain dehydrogenases/reductases (SDR) family.</text>
</comment>
<dbReference type="KEGG" id="scn:Solca_0285"/>
<dbReference type="STRING" id="929556.Solca_0285"/>
<dbReference type="PRINTS" id="PR00080">
    <property type="entry name" value="SDRFAMILY"/>
</dbReference>
<proteinExistence type="inferred from homology"/>
<dbReference type="CDD" id="cd05233">
    <property type="entry name" value="SDR_c"/>
    <property type="match status" value="1"/>
</dbReference>
<evidence type="ECO:0000256" key="2">
    <source>
        <dbReference type="ARBA" id="ARBA00023002"/>
    </source>
</evidence>
<dbReference type="GO" id="GO:0016491">
    <property type="term" value="F:oxidoreductase activity"/>
    <property type="evidence" value="ECO:0007669"/>
    <property type="project" value="UniProtKB-KW"/>
</dbReference>